<dbReference type="Proteomes" id="UP000054226">
    <property type="component" value="Unassembled WGS sequence"/>
</dbReference>
<keyword evidence="1" id="KW-1133">Transmembrane helix</keyword>
<reference evidence="2 3" key="1">
    <citation type="journal article" date="2013" name="Genome Announc.">
        <title>Draft Genome Sequence of Amycolatopsis decaplanina Strain DSM 44594T.</title>
        <authorList>
            <person name="Kaur N."/>
            <person name="Kumar S."/>
            <person name="Bala M."/>
            <person name="Raghava G.P."/>
            <person name="Mayilraj S."/>
        </authorList>
    </citation>
    <scope>NUCLEOTIDE SEQUENCE [LARGE SCALE GENOMIC DNA]</scope>
    <source>
        <strain evidence="2 3">DSM 44594</strain>
    </source>
</reference>
<dbReference type="AlphaFoldDB" id="M2YIU1"/>
<evidence type="ECO:0000313" key="2">
    <source>
        <dbReference type="EMBL" id="EME54642.1"/>
    </source>
</evidence>
<comment type="caution">
    <text evidence="2">The sequence shown here is derived from an EMBL/GenBank/DDBJ whole genome shotgun (WGS) entry which is preliminary data.</text>
</comment>
<accession>M2YIU1</accession>
<dbReference type="PANTHER" id="PTHR35791:SF1">
    <property type="entry name" value="UPF0754 MEMBRANE PROTEIN YHEB"/>
    <property type="match status" value="1"/>
</dbReference>
<feature type="transmembrane region" description="Helical" evidence="1">
    <location>
        <begin position="22"/>
        <end position="43"/>
    </location>
</feature>
<name>M2YIU1_9PSEU</name>
<proteinExistence type="predicted"/>
<keyword evidence="1" id="KW-0812">Transmembrane</keyword>
<evidence type="ECO:0000313" key="3">
    <source>
        <dbReference type="Proteomes" id="UP000054226"/>
    </source>
</evidence>
<organism evidence="2 3">
    <name type="scientific">Amycolatopsis decaplanina DSM 44594</name>
    <dbReference type="NCBI Taxonomy" id="1284240"/>
    <lineage>
        <taxon>Bacteria</taxon>
        <taxon>Bacillati</taxon>
        <taxon>Actinomycetota</taxon>
        <taxon>Actinomycetes</taxon>
        <taxon>Pseudonocardiales</taxon>
        <taxon>Pseudonocardiaceae</taxon>
        <taxon>Amycolatopsis</taxon>
    </lineage>
</organism>
<keyword evidence="3" id="KW-1185">Reference proteome</keyword>
<dbReference type="PANTHER" id="PTHR35791">
    <property type="entry name" value="UPF0754 MEMBRANE PROTEIN YHEB"/>
    <property type="match status" value="1"/>
</dbReference>
<protein>
    <recommendedName>
        <fullName evidence="4">DUF445 domain-containing protein</fullName>
    </recommendedName>
</protein>
<feature type="transmembrane region" description="Helical" evidence="1">
    <location>
        <begin position="225"/>
        <end position="246"/>
    </location>
</feature>
<dbReference type="EMBL" id="AOHO01000069">
    <property type="protein sequence ID" value="EME54642.1"/>
    <property type="molecule type" value="Genomic_DNA"/>
</dbReference>
<gene>
    <name evidence="2" type="ORF">H074_28218</name>
</gene>
<evidence type="ECO:0000256" key="1">
    <source>
        <dbReference type="SAM" id="Phobius"/>
    </source>
</evidence>
<keyword evidence="1" id="KW-0472">Membrane</keyword>
<sequence>MPADLGMGAFLDGILADFGRHWPLYVSIPVVAALIGYTTKLVAIRMMFQPVEFIGIKPFLGWQGIVPKRAARMASIACDTMTEQLIKPAEVVARLDPQRIAKEIEKPLQAAVEDIVRDVAAHYQPGLWESLPVGMQRLVIQRVQAETPRMVAAVLELIKSDVDSVFDLKGMVVTALVKDKRLLNRIFQEAGDKEFKFIARSGIFFGGLIGVIQMIAWVLFKFPLIMPLFGLFTGWFTDWLALRMIFYPIEERRYFGVRWQGLFLKRRGEVAEAYGALIAKEIITPHNVIEAVLHGPLSDRVLGLIQRQLDEQLGRRVGVGKPLVVFAVGSRRYQDMKLNIAEKIMDKLPETMRYIEDYANDAMDIRNVLVTKMKELSPREFEGLLRPAFQQDEWILIATGAVLGFAVGEAQVLLLEHFAA</sequence>
<feature type="transmembrane region" description="Helical" evidence="1">
    <location>
        <begin position="197"/>
        <end position="219"/>
    </location>
</feature>
<evidence type="ECO:0008006" key="4">
    <source>
        <dbReference type="Google" id="ProtNLM"/>
    </source>
</evidence>
<dbReference type="PATRIC" id="fig|1284240.4.peg.5745"/>